<gene>
    <name evidence="2" type="ORF">Tci_904919</name>
</gene>
<protein>
    <submittedName>
        <fullName evidence="2">Uncharacterized protein</fullName>
    </submittedName>
</protein>
<proteinExistence type="predicted"/>
<organism evidence="2">
    <name type="scientific">Tanacetum cinerariifolium</name>
    <name type="common">Dalmatian daisy</name>
    <name type="synonym">Chrysanthemum cinerariifolium</name>
    <dbReference type="NCBI Taxonomy" id="118510"/>
    <lineage>
        <taxon>Eukaryota</taxon>
        <taxon>Viridiplantae</taxon>
        <taxon>Streptophyta</taxon>
        <taxon>Embryophyta</taxon>
        <taxon>Tracheophyta</taxon>
        <taxon>Spermatophyta</taxon>
        <taxon>Magnoliopsida</taxon>
        <taxon>eudicotyledons</taxon>
        <taxon>Gunneridae</taxon>
        <taxon>Pentapetalae</taxon>
        <taxon>asterids</taxon>
        <taxon>campanulids</taxon>
        <taxon>Asterales</taxon>
        <taxon>Asteraceae</taxon>
        <taxon>Asteroideae</taxon>
        <taxon>Anthemideae</taxon>
        <taxon>Anthemidinae</taxon>
        <taxon>Tanacetum</taxon>
    </lineage>
</organism>
<dbReference type="AlphaFoldDB" id="A0A699VEK4"/>
<evidence type="ECO:0000256" key="1">
    <source>
        <dbReference type="SAM" id="MobiDB-lite"/>
    </source>
</evidence>
<evidence type="ECO:0000313" key="2">
    <source>
        <dbReference type="EMBL" id="GFD32950.1"/>
    </source>
</evidence>
<sequence>EIQILFNNTMKWIEAFIRMDTELEKGSDKVVEDSEKADKGSSEREGSNLEQEDVKRQKLKEDNESAELKRCLKIIFEDDDDVTIEATPLSSKSLTIIDYKIYKERKKSYFKIIRADCNSQNYLTFGKMFKNFNREDLEVL</sequence>
<feature type="region of interest" description="Disordered" evidence="1">
    <location>
        <begin position="25"/>
        <end position="60"/>
    </location>
</feature>
<name>A0A699VEK4_TANCI</name>
<reference evidence="2" key="1">
    <citation type="journal article" date="2019" name="Sci. Rep.">
        <title>Draft genome of Tanacetum cinerariifolium, the natural source of mosquito coil.</title>
        <authorList>
            <person name="Yamashiro T."/>
            <person name="Shiraishi A."/>
            <person name="Satake H."/>
            <person name="Nakayama K."/>
        </authorList>
    </citation>
    <scope>NUCLEOTIDE SEQUENCE</scope>
</reference>
<accession>A0A699VEK4</accession>
<feature type="non-terminal residue" evidence="2">
    <location>
        <position position="1"/>
    </location>
</feature>
<comment type="caution">
    <text evidence="2">The sequence shown here is derived from an EMBL/GenBank/DDBJ whole genome shotgun (WGS) entry which is preliminary data.</text>
</comment>
<dbReference type="EMBL" id="BKCJ011429967">
    <property type="protein sequence ID" value="GFD32950.1"/>
    <property type="molecule type" value="Genomic_DNA"/>
</dbReference>